<proteinExistence type="inferred from homology"/>
<accession>A0A482VYP9</accession>
<reference evidence="8 9" key="1">
    <citation type="submission" date="2017-03" db="EMBL/GenBank/DDBJ databases">
        <title>Genome of the blue death feigning beetle - Asbolus verrucosus.</title>
        <authorList>
            <person name="Rider S.D."/>
        </authorList>
    </citation>
    <scope>NUCLEOTIDE SEQUENCE [LARGE SCALE GENOMIC DNA]</scope>
    <source>
        <strain evidence="8">Butters</strain>
        <tissue evidence="8">Head and leg muscle</tissue>
    </source>
</reference>
<dbReference type="GO" id="GO:0000178">
    <property type="term" value="C:exosome (RNase complex)"/>
    <property type="evidence" value="ECO:0007669"/>
    <property type="project" value="TreeGrafter"/>
</dbReference>
<sequence length="138" mass="16222">MDFGDISDDASIQEKLLNFHSSVEKIGKILELSADPNIYQKLTTKEKVDYDLFMAYTLNTLYWLYLRTKGEDPNKNDIKNQLNRIKQYMVKAKQAHERQTIRPKLDQPAARRFIKHGLQYRDAAEIEEPPHKKLKLSN</sequence>
<keyword evidence="5 7" id="KW-0694">RNA-binding</keyword>
<dbReference type="GO" id="GO:0003677">
    <property type="term" value="F:DNA binding"/>
    <property type="evidence" value="ECO:0007669"/>
    <property type="project" value="UniProtKB-KW"/>
</dbReference>
<organism evidence="8 9">
    <name type="scientific">Asbolus verrucosus</name>
    <name type="common">Desert ironclad beetle</name>
    <dbReference type="NCBI Taxonomy" id="1661398"/>
    <lineage>
        <taxon>Eukaryota</taxon>
        <taxon>Metazoa</taxon>
        <taxon>Ecdysozoa</taxon>
        <taxon>Arthropoda</taxon>
        <taxon>Hexapoda</taxon>
        <taxon>Insecta</taxon>
        <taxon>Pterygota</taxon>
        <taxon>Neoptera</taxon>
        <taxon>Endopterygota</taxon>
        <taxon>Coleoptera</taxon>
        <taxon>Polyphaga</taxon>
        <taxon>Cucujiformia</taxon>
        <taxon>Tenebrionidae</taxon>
        <taxon>Pimeliinae</taxon>
        <taxon>Asbolus</taxon>
    </lineage>
</organism>
<dbReference type="InterPro" id="IPR011082">
    <property type="entry name" value="Exosome-assoc_fac/DNA_repair"/>
</dbReference>
<dbReference type="InterPro" id="IPR007146">
    <property type="entry name" value="Sas10/Utp3/C1D"/>
</dbReference>
<dbReference type="PANTHER" id="PTHR15341">
    <property type="entry name" value="SUN-COR STEROID HORMONE RECEPTOR CO-REPRESSOR"/>
    <property type="match status" value="1"/>
</dbReference>
<evidence type="ECO:0000256" key="4">
    <source>
        <dbReference type="ARBA" id="ARBA00022552"/>
    </source>
</evidence>
<dbReference type="GO" id="GO:0005737">
    <property type="term" value="C:cytoplasm"/>
    <property type="evidence" value="ECO:0007669"/>
    <property type="project" value="UniProtKB-SubCell"/>
</dbReference>
<dbReference type="OrthoDB" id="1421013at2759"/>
<dbReference type="GO" id="GO:0005730">
    <property type="term" value="C:nucleolus"/>
    <property type="evidence" value="ECO:0007669"/>
    <property type="project" value="UniProtKB-SubCell"/>
</dbReference>
<protein>
    <recommendedName>
        <fullName evidence="3 7">Nuclear nucleic acid-binding protein C1D</fullName>
    </recommendedName>
</protein>
<comment type="function">
    <text evidence="7">Plays a role in the recruitment of the exosome to pre-rRNA to mediate the 3'-5' end processing of the 5.8S rRNA.</text>
</comment>
<evidence type="ECO:0000313" key="9">
    <source>
        <dbReference type="Proteomes" id="UP000292052"/>
    </source>
</evidence>
<evidence type="ECO:0000256" key="3">
    <source>
        <dbReference type="ARBA" id="ARBA00015212"/>
    </source>
</evidence>
<evidence type="ECO:0000256" key="1">
    <source>
        <dbReference type="ARBA" id="ARBA00004123"/>
    </source>
</evidence>
<evidence type="ECO:0000256" key="7">
    <source>
        <dbReference type="RuleBase" id="RU368003"/>
    </source>
</evidence>
<comment type="caution">
    <text evidence="8">The sequence shown here is derived from an EMBL/GenBank/DDBJ whole genome shotgun (WGS) entry which is preliminary data.</text>
</comment>
<dbReference type="GO" id="GO:0000460">
    <property type="term" value="P:maturation of 5.8S rRNA"/>
    <property type="evidence" value="ECO:0007669"/>
    <property type="project" value="TreeGrafter"/>
</dbReference>
<name>A0A482VYP9_ASBVE</name>
<dbReference type="STRING" id="1661398.A0A482VYP9"/>
<keyword evidence="9" id="KW-1185">Reference proteome</keyword>
<dbReference type="GO" id="GO:0003723">
    <property type="term" value="F:RNA binding"/>
    <property type="evidence" value="ECO:0007669"/>
    <property type="project" value="UniProtKB-UniRule"/>
</dbReference>
<dbReference type="GO" id="GO:0010468">
    <property type="term" value="P:regulation of gene expression"/>
    <property type="evidence" value="ECO:0007669"/>
    <property type="project" value="TreeGrafter"/>
</dbReference>
<evidence type="ECO:0000256" key="6">
    <source>
        <dbReference type="ARBA" id="ARBA00023242"/>
    </source>
</evidence>
<dbReference type="PANTHER" id="PTHR15341:SF3">
    <property type="entry name" value="NUCLEAR NUCLEIC ACID-BINDING PROTEIN C1D"/>
    <property type="match status" value="1"/>
</dbReference>
<gene>
    <name evidence="8" type="ORF">BDFB_003749</name>
</gene>
<keyword evidence="7" id="KW-0963">Cytoplasm</keyword>
<dbReference type="AlphaFoldDB" id="A0A482VYP9"/>
<evidence type="ECO:0000256" key="2">
    <source>
        <dbReference type="ARBA" id="ARBA00009154"/>
    </source>
</evidence>
<comment type="subunit">
    <text evidence="7">Monomer and homodimer.</text>
</comment>
<comment type="subcellular location">
    <subcellularLocation>
        <location evidence="7">Cytoplasm</location>
    </subcellularLocation>
    <subcellularLocation>
        <location evidence="7">Nucleus</location>
        <location evidence="7">Nucleolus</location>
    </subcellularLocation>
    <subcellularLocation>
        <location evidence="1 7">Nucleus</location>
    </subcellularLocation>
</comment>
<keyword evidence="7" id="KW-0238">DNA-binding</keyword>
<dbReference type="Pfam" id="PF04000">
    <property type="entry name" value="Sas10_Utp3"/>
    <property type="match status" value="1"/>
</dbReference>
<dbReference type="Proteomes" id="UP000292052">
    <property type="component" value="Unassembled WGS sequence"/>
</dbReference>
<comment type="similarity">
    <text evidence="2 7">Belongs to the C1D family.</text>
</comment>
<dbReference type="EMBL" id="QDEB01047730">
    <property type="protein sequence ID" value="RZC37945.1"/>
    <property type="molecule type" value="Genomic_DNA"/>
</dbReference>
<evidence type="ECO:0000256" key="5">
    <source>
        <dbReference type="ARBA" id="ARBA00022884"/>
    </source>
</evidence>
<keyword evidence="4 7" id="KW-0698">rRNA processing</keyword>
<keyword evidence="6 7" id="KW-0539">Nucleus</keyword>
<evidence type="ECO:0000313" key="8">
    <source>
        <dbReference type="EMBL" id="RZC37945.1"/>
    </source>
</evidence>